<dbReference type="Pfam" id="PF13302">
    <property type="entry name" value="Acetyltransf_3"/>
    <property type="match status" value="1"/>
</dbReference>
<sequence>MIKINERLSLELISDPIAELLFQAIDGNRAHLSAFLPWVDNMKVPDDFTNYIVASRQLAAAGKELSYAIVFDQIPVGRIGLHNINSQHRNASIGYWLTRAAEGNGLILKSCKELISYGFQELKLKRIEIKAAIANHRSLAVPEKLGFTKEGILRQAELVNEEFLDLVLYSILEEEWDKQLSS</sequence>
<dbReference type="Proteomes" id="UP000636110">
    <property type="component" value="Unassembled WGS sequence"/>
</dbReference>
<dbReference type="InterPro" id="IPR000182">
    <property type="entry name" value="GNAT_dom"/>
</dbReference>
<dbReference type="SUPFAM" id="SSF55729">
    <property type="entry name" value="Acyl-CoA N-acyltransferases (Nat)"/>
    <property type="match status" value="1"/>
</dbReference>
<dbReference type="PROSITE" id="PS51186">
    <property type="entry name" value="GNAT"/>
    <property type="match status" value="1"/>
</dbReference>
<name>A0ABR6ES91_9SPHI</name>
<organism evidence="2 3">
    <name type="scientific">Pedobacter gandavensis</name>
    <dbReference type="NCBI Taxonomy" id="2679963"/>
    <lineage>
        <taxon>Bacteria</taxon>
        <taxon>Pseudomonadati</taxon>
        <taxon>Bacteroidota</taxon>
        <taxon>Sphingobacteriia</taxon>
        <taxon>Sphingobacteriales</taxon>
        <taxon>Sphingobacteriaceae</taxon>
        <taxon>Pedobacter</taxon>
    </lineage>
</organism>
<dbReference type="InterPro" id="IPR016181">
    <property type="entry name" value="Acyl_CoA_acyltransferase"/>
</dbReference>
<proteinExistence type="predicted"/>
<evidence type="ECO:0000313" key="3">
    <source>
        <dbReference type="Proteomes" id="UP000636110"/>
    </source>
</evidence>
<keyword evidence="3" id="KW-1185">Reference proteome</keyword>
<evidence type="ECO:0000313" key="2">
    <source>
        <dbReference type="EMBL" id="MBB2148133.1"/>
    </source>
</evidence>
<dbReference type="Gene3D" id="3.40.630.30">
    <property type="match status" value="1"/>
</dbReference>
<dbReference type="PANTHER" id="PTHR43441">
    <property type="entry name" value="RIBOSOMAL-PROTEIN-SERINE ACETYLTRANSFERASE"/>
    <property type="match status" value="1"/>
</dbReference>
<accession>A0ABR6ES91</accession>
<reference evidence="2 3" key="1">
    <citation type="submission" date="2019-11" db="EMBL/GenBank/DDBJ databases">
        <title>Description of Pedobacter sp. LMG 31462T.</title>
        <authorList>
            <person name="Carlier A."/>
            <person name="Qi S."/>
            <person name="Vandamme P."/>
        </authorList>
    </citation>
    <scope>NUCLEOTIDE SEQUENCE [LARGE SCALE GENOMIC DNA]</scope>
    <source>
        <strain evidence="2 3">LMG 31462</strain>
    </source>
</reference>
<dbReference type="EMBL" id="WNXC01000001">
    <property type="protein sequence ID" value="MBB2148133.1"/>
    <property type="molecule type" value="Genomic_DNA"/>
</dbReference>
<gene>
    <name evidence="2" type="ORF">GM920_04320</name>
</gene>
<dbReference type="RefSeq" id="WP_182953755.1">
    <property type="nucleotide sequence ID" value="NZ_WNXC01000001.1"/>
</dbReference>
<evidence type="ECO:0000259" key="1">
    <source>
        <dbReference type="PROSITE" id="PS51186"/>
    </source>
</evidence>
<comment type="caution">
    <text evidence="2">The sequence shown here is derived from an EMBL/GenBank/DDBJ whole genome shotgun (WGS) entry which is preliminary data.</text>
</comment>
<feature type="domain" description="N-acetyltransferase" evidence="1">
    <location>
        <begin position="19"/>
        <end position="173"/>
    </location>
</feature>
<dbReference type="InterPro" id="IPR051908">
    <property type="entry name" value="Ribosomal_N-acetyltransferase"/>
</dbReference>
<protein>
    <submittedName>
        <fullName evidence="2">GNAT family N-acetyltransferase</fullName>
    </submittedName>
</protein>
<dbReference type="PANTHER" id="PTHR43441:SF12">
    <property type="entry name" value="RIBOSOMAL N-ACETYLTRANSFERASE YDAF-RELATED"/>
    <property type="match status" value="1"/>
</dbReference>